<dbReference type="Proteomes" id="UP000280066">
    <property type="component" value="Unassembled WGS sequence"/>
</dbReference>
<evidence type="ECO:0000313" key="4">
    <source>
        <dbReference type="Proteomes" id="UP000280066"/>
    </source>
</evidence>
<keyword evidence="1" id="KW-0732">Signal</keyword>
<dbReference type="OrthoDB" id="1114934at2"/>
<accession>A0A428JSP8</accession>
<comment type="caution">
    <text evidence="3">The sequence shown here is derived from an EMBL/GenBank/DDBJ whole genome shotgun (WGS) entry which is preliminary data.</text>
</comment>
<reference evidence="3 4" key="1">
    <citation type="submission" date="2018-12" db="EMBL/GenBank/DDBJ databases">
        <authorList>
            <person name="Feng G."/>
            <person name="Zhu H."/>
        </authorList>
    </citation>
    <scope>NUCLEOTIDE SEQUENCE [LARGE SCALE GENOMIC DNA]</scope>
    <source>
        <strain evidence="3 4">9PBR-2</strain>
    </source>
</reference>
<feature type="signal peptide" evidence="1">
    <location>
        <begin position="1"/>
        <end position="20"/>
    </location>
</feature>
<gene>
    <name evidence="3" type="ORF">EI290_00125</name>
</gene>
<dbReference type="Pfam" id="PF13349">
    <property type="entry name" value="DUF4097"/>
    <property type="match status" value="1"/>
</dbReference>
<dbReference type="InterPro" id="IPR025164">
    <property type="entry name" value="Toastrack_DUF4097"/>
</dbReference>
<evidence type="ECO:0000313" key="3">
    <source>
        <dbReference type="EMBL" id="RSK37109.1"/>
    </source>
</evidence>
<dbReference type="EMBL" id="RWIS01000001">
    <property type="protein sequence ID" value="RSK37109.1"/>
    <property type="molecule type" value="Genomic_DNA"/>
</dbReference>
<protein>
    <recommendedName>
        <fullName evidence="2">DUF4097 domain-containing protein</fullName>
    </recommendedName>
</protein>
<dbReference type="RefSeq" id="WP_125425423.1">
    <property type="nucleotide sequence ID" value="NZ_RWIS01000001.1"/>
</dbReference>
<proteinExistence type="predicted"/>
<dbReference type="AlphaFoldDB" id="A0A428JSP8"/>
<evidence type="ECO:0000259" key="2">
    <source>
        <dbReference type="Pfam" id="PF13349"/>
    </source>
</evidence>
<evidence type="ECO:0000256" key="1">
    <source>
        <dbReference type="SAM" id="SignalP"/>
    </source>
</evidence>
<sequence length="256" mass="27296">MKQLLLLALLTAGVAPTLRAQEYKTRFANRQDRRLIMEMRGSDVVVETYDGDEVLIKGGTYEAPPKRAEGLRPVYQSTEDNTRQGLAVSAEGNTLRVQQVARKEAIYTLRVPRNTSLTFREGTWTGSNLTVTNLSGSLELAMKNGNATLLGITGPVVANSTSGDVTLQLAPGAQGPTAVSLISGNLDVTLPTATKATVSLRSMSGEVYTDFDLNPKPTPDGLARVGGQTVTVPLNGGGFKMTLNTISGNVFLRKAK</sequence>
<feature type="domain" description="DUF4097" evidence="2">
    <location>
        <begin position="137"/>
        <end position="224"/>
    </location>
</feature>
<keyword evidence="4" id="KW-1185">Reference proteome</keyword>
<organism evidence="3 4">
    <name type="scientific">Hymenobacter metallilatus</name>
    <dbReference type="NCBI Taxonomy" id="2493666"/>
    <lineage>
        <taxon>Bacteria</taxon>
        <taxon>Pseudomonadati</taxon>
        <taxon>Bacteroidota</taxon>
        <taxon>Cytophagia</taxon>
        <taxon>Cytophagales</taxon>
        <taxon>Hymenobacteraceae</taxon>
        <taxon>Hymenobacter</taxon>
    </lineage>
</organism>
<feature type="chain" id="PRO_5019519821" description="DUF4097 domain-containing protein" evidence="1">
    <location>
        <begin position="21"/>
        <end position="256"/>
    </location>
</feature>
<name>A0A428JSP8_9BACT</name>